<gene>
    <name evidence="1" type="ORF">EV670_2813</name>
</gene>
<dbReference type="Proteomes" id="UP000293671">
    <property type="component" value="Unassembled WGS sequence"/>
</dbReference>
<dbReference type="InterPro" id="IPR049708">
    <property type="entry name" value="PP0621-like"/>
</dbReference>
<accession>A0A4V2FSP8</accession>
<dbReference type="OrthoDB" id="9814432at2"/>
<evidence type="ECO:0000313" key="2">
    <source>
        <dbReference type="Proteomes" id="UP000293671"/>
    </source>
</evidence>
<evidence type="ECO:0000313" key="1">
    <source>
        <dbReference type="EMBL" id="RZT95065.1"/>
    </source>
</evidence>
<protein>
    <recommendedName>
        <fullName evidence="3">MYND finger</fullName>
    </recommendedName>
</protein>
<organism evidence="1 2">
    <name type="scientific">Rivibacter subsaxonicus</name>
    <dbReference type="NCBI Taxonomy" id="457575"/>
    <lineage>
        <taxon>Bacteria</taxon>
        <taxon>Pseudomonadati</taxon>
        <taxon>Pseudomonadota</taxon>
        <taxon>Betaproteobacteria</taxon>
        <taxon>Burkholderiales</taxon>
        <taxon>Rivibacter</taxon>
    </lineage>
</organism>
<reference evidence="1 2" key="1">
    <citation type="submission" date="2019-02" db="EMBL/GenBank/DDBJ databases">
        <title>Genomic Encyclopedia of Type Strains, Phase IV (KMG-IV): sequencing the most valuable type-strain genomes for metagenomic binning, comparative biology and taxonomic classification.</title>
        <authorList>
            <person name="Goeker M."/>
        </authorList>
    </citation>
    <scope>NUCLEOTIDE SEQUENCE [LARGE SCALE GENOMIC DNA]</scope>
    <source>
        <strain evidence="1 2">DSM 19570</strain>
    </source>
</reference>
<comment type="caution">
    <text evidence="1">The sequence shown here is derived from an EMBL/GenBank/DDBJ whole genome shotgun (WGS) entry which is preliminary data.</text>
</comment>
<dbReference type="AlphaFoldDB" id="A0A4V2FSP8"/>
<sequence length="85" mass="8896">MVVRLLLILVLVLVVLGWLRSRKASRASAKPKAAERAAAPTDAAAAQPVLPCAFCGAYLPRADALPGRGGALYCSEAHRREAGDV</sequence>
<dbReference type="RefSeq" id="WP_130433169.1">
    <property type="nucleotide sequence ID" value="NZ_SHKP01000007.1"/>
</dbReference>
<dbReference type="EMBL" id="SHKP01000007">
    <property type="protein sequence ID" value="RZT95065.1"/>
    <property type="molecule type" value="Genomic_DNA"/>
</dbReference>
<dbReference type="NCBIfam" id="NF041023">
    <property type="entry name" value="PP0621_fam"/>
    <property type="match status" value="1"/>
</dbReference>
<keyword evidence="2" id="KW-1185">Reference proteome</keyword>
<evidence type="ECO:0008006" key="3">
    <source>
        <dbReference type="Google" id="ProtNLM"/>
    </source>
</evidence>
<name>A0A4V2FSP8_9BURK</name>
<proteinExistence type="predicted"/>